<dbReference type="InterPro" id="IPR029063">
    <property type="entry name" value="SAM-dependent_MTases_sf"/>
</dbReference>
<evidence type="ECO:0000313" key="8">
    <source>
        <dbReference type="EMBL" id="OAQ59130.2"/>
    </source>
</evidence>
<evidence type="ECO:0000256" key="7">
    <source>
        <dbReference type="ARBA" id="ARBA00047841"/>
    </source>
</evidence>
<dbReference type="Pfam" id="PF02353">
    <property type="entry name" value="CMAS"/>
    <property type="match status" value="1"/>
</dbReference>
<evidence type="ECO:0000256" key="2">
    <source>
        <dbReference type="ARBA" id="ARBA00005189"/>
    </source>
</evidence>
<comment type="catalytic activity">
    <reaction evidence="6">
        <text>N,N-dimethylethanolamine phosphate + S-adenosyl-L-methionine = phosphocholine + S-adenosyl-L-homocysteine + H(+)</text>
        <dbReference type="Rhea" id="RHEA:25325"/>
        <dbReference type="ChEBI" id="CHEBI:15378"/>
        <dbReference type="ChEBI" id="CHEBI:57856"/>
        <dbReference type="ChEBI" id="CHEBI:58641"/>
        <dbReference type="ChEBI" id="CHEBI:59789"/>
        <dbReference type="ChEBI" id="CHEBI:295975"/>
        <dbReference type="EC" id="2.1.1.103"/>
    </reaction>
    <physiologicalReaction direction="left-to-right" evidence="6">
        <dbReference type="Rhea" id="RHEA:25326"/>
    </physiologicalReaction>
</comment>
<comment type="pathway">
    <text evidence="1">Phospholipid metabolism; phosphatidylcholine biosynthesis.</text>
</comment>
<accession>A0A179F1I7</accession>
<dbReference type="KEGG" id="pchm:VFPPC_10163"/>
<sequence>MVSLQPETGISNAALYNLERVRRSLDTLASKPTWQLSDTSDFDCMHYLGDAALDKACQTLGMKYGQTVVDIGSGFSATGRYMHKNYGVDVTGVELQPEIHALAEMITERNGLSAGVHSVNTDFTKFDIDGPVNYIVSFLCILHIPIRDQVFQKAASILKPGGKVYIEDFFARTILSQDTRSKLHNVVCCPYLPSRDQYINDLANAGFHSIQFEDVSEDWADFVHKRATHYLLVVN</sequence>
<organism evidence="8 9">
    <name type="scientific">Pochonia chlamydosporia 170</name>
    <dbReference type="NCBI Taxonomy" id="1380566"/>
    <lineage>
        <taxon>Eukaryota</taxon>
        <taxon>Fungi</taxon>
        <taxon>Dikarya</taxon>
        <taxon>Ascomycota</taxon>
        <taxon>Pezizomycotina</taxon>
        <taxon>Sordariomycetes</taxon>
        <taxon>Hypocreomycetidae</taxon>
        <taxon>Hypocreales</taxon>
        <taxon>Clavicipitaceae</taxon>
        <taxon>Pochonia</taxon>
    </lineage>
</organism>
<dbReference type="RefSeq" id="XP_022284006.1">
    <property type="nucleotide sequence ID" value="XM_022428697.1"/>
</dbReference>
<comment type="pathway">
    <text evidence="2">Lipid metabolism.</text>
</comment>
<proteinExistence type="predicted"/>
<dbReference type="SUPFAM" id="SSF53335">
    <property type="entry name" value="S-adenosyl-L-methionine-dependent methyltransferases"/>
    <property type="match status" value="1"/>
</dbReference>
<evidence type="ECO:0000313" key="9">
    <source>
        <dbReference type="Proteomes" id="UP000078397"/>
    </source>
</evidence>
<comment type="caution">
    <text evidence="8">The sequence shown here is derived from an EMBL/GenBank/DDBJ whole genome shotgun (WGS) entry which is preliminary data.</text>
</comment>
<dbReference type="AlphaFoldDB" id="A0A179F1I7"/>
<dbReference type="STRING" id="1380566.A0A179F1I7"/>
<dbReference type="PANTHER" id="PTHR44307:SF2">
    <property type="entry name" value="PHOSPHOETHANOLAMINE METHYLTRANSFERASE ISOFORM X1"/>
    <property type="match status" value="1"/>
</dbReference>
<keyword evidence="4" id="KW-0808">Transferase</keyword>
<dbReference type="Gene3D" id="3.40.50.150">
    <property type="entry name" value="Vaccinia Virus protein VP39"/>
    <property type="match status" value="1"/>
</dbReference>
<dbReference type="GeneID" id="28852575"/>
<comment type="catalytic activity">
    <reaction evidence="7">
        <text>N-methylethanolamine phosphate + S-adenosyl-L-methionine = N,N-dimethylethanolamine phosphate + S-adenosyl-L-homocysteine + H(+)</text>
        <dbReference type="Rhea" id="RHEA:25321"/>
        <dbReference type="ChEBI" id="CHEBI:15378"/>
        <dbReference type="ChEBI" id="CHEBI:57781"/>
        <dbReference type="ChEBI" id="CHEBI:57856"/>
        <dbReference type="ChEBI" id="CHEBI:58641"/>
        <dbReference type="ChEBI" id="CHEBI:59789"/>
        <dbReference type="EC" id="2.1.1.103"/>
    </reaction>
    <physiologicalReaction direction="left-to-right" evidence="7">
        <dbReference type="Rhea" id="RHEA:25322"/>
    </physiologicalReaction>
</comment>
<evidence type="ECO:0000256" key="5">
    <source>
        <dbReference type="ARBA" id="ARBA00035674"/>
    </source>
</evidence>
<dbReference type="OrthoDB" id="506498at2759"/>
<evidence type="ECO:0000256" key="1">
    <source>
        <dbReference type="ARBA" id="ARBA00004969"/>
    </source>
</evidence>
<reference evidence="8 9" key="1">
    <citation type="journal article" date="2016" name="PLoS Pathog.">
        <title>Biosynthesis of antibiotic leucinostatins in bio-control fungus Purpureocillium lilacinum and their inhibition on phytophthora revealed by genome mining.</title>
        <authorList>
            <person name="Wang G."/>
            <person name="Liu Z."/>
            <person name="Lin R."/>
            <person name="Li E."/>
            <person name="Mao Z."/>
            <person name="Ling J."/>
            <person name="Yang Y."/>
            <person name="Yin W.B."/>
            <person name="Xie B."/>
        </authorList>
    </citation>
    <scope>NUCLEOTIDE SEQUENCE [LARGE SCALE GENOMIC DNA]</scope>
    <source>
        <strain evidence="8">170</strain>
    </source>
</reference>
<evidence type="ECO:0000256" key="4">
    <source>
        <dbReference type="ARBA" id="ARBA00022679"/>
    </source>
</evidence>
<gene>
    <name evidence="8" type="ORF">VFPPC_10163</name>
</gene>
<dbReference type="GO" id="GO:0000234">
    <property type="term" value="F:phosphoethanolamine N-methyltransferase activity"/>
    <property type="evidence" value="ECO:0007669"/>
    <property type="project" value="UniProtKB-EC"/>
</dbReference>
<dbReference type="Proteomes" id="UP000078397">
    <property type="component" value="Unassembled WGS sequence"/>
</dbReference>
<dbReference type="GO" id="GO:0032259">
    <property type="term" value="P:methylation"/>
    <property type="evidence" value="ECO:0007669"/>
    <property type="project" value="UniProtKB-KW"/>
</dbReference>
<dbReference type="PANTHER" id="PTHR44307">
    <property type="entry name" value="PHOSPHOETHANOLAMINE METHYLTRANSFERASE"/>
    <property type="match status" value="1"/>
</dbReference>
<dbReference type="EMBL" id="LSBJ02000010">
    <property type="protein sequence ID" value="OAQ59130.2"/>
    <property type="molecule type" value="Genomic_DNA"/>
</dbReference>
<dbReference type="EC" id="2.1.1.103" evidence="5"/>
<evidence type="ECO:0000256" key="3">
    <source>
        <dbReference type="ARBA" id="ARBA00022603"/>
    </source>
</evidence>
<evidence type="ECO:0000256" key="6">
    <source>
        <dbReference type="ARBA" id="ARBA00047619"/>
    </source>
</evidence>
<keyword evidence="9" id="KW-1185">Reference proteome</keyword>
<name>A0A179F1I7_METCM</name>
<keyword evidence="3" id="KW-0489">Methyltransferase</keyword>
<protein>
    <recommendedName>
        <fullName evidence="5">phosphoethanolamine N-methyltransferase</fullName>
        <ecNumber evidence="5">2.1.1.103</ecNumber>
    </recommendedName>
</protein>
<dbReference type="CDD" id="cd02440">
    <property type="entry name" value="AdoMet_MTases"/>
    <property type="match status" value="1"/>
</dbReference>